<comment type="similarity">
    <text evidence="4 14 17">Belongs to the phosphoglycerate kinase family.</text>
</comment>
<evidence type="ECO:0000256" key="9">
    <source>
        <dbReference type="ARBA" id="ARBA00022679"/>
    </source>
</evidence>
<feature type="binding site" evidence="14 16">
    <location>
        <position position="197"/>
    </location>
    <ligand>
        <name>ATP</name>
        <dbReference type="ChEBI" id="CHEBI:30616"/>
    </ligand>
</feature>
<keyword evidence="10 14" id="KW-0547">Nucleotide-binding</keyword>
<dbReference type="UniPathway" id="UPA00109">
    <property type="reaction ID" value="UER00185"/>
</dbReference>
<dbReference type="PANTHER" id="PTHR11406">
    <property type="entry name" value="PHOSPHOGLYCERATE KINASE"/>
    <property type="match status" value="1"/>
</dbReference>
<dbReference type="GO" id="GO:0006094">
    <property type="term" value="P:gluconeogenesis"/>
    <property type="evidence" value="ECO:0007669"/>
    <property type="project" value="TreeGrafter"/>
</dbReference>
<keyword evidence="9 14" id="KW-0808">Transferase</keyword>
<organism evidence="18 19">
    <name type="scientific">Buchnera aphidicola</name>
    <name type="common">Cinara strobi</name>
    <dbReference type="NCBI Taxonomy" id="1921549"/>
    <lineage>
        <taxon>Bacteria</taxon>
        <taxon>Pseudomonadati</taxon>
        <taxon>Pseudomonadota</taxon>
        <taxon>Gammaproteobacteria</taxon>
        <taxon>Enterobacterales</taxon>
        <taxon>Erwiniaceae</taxon>
        <taxon>Buchnera</taxon>
    </lineage>
</organism>
<dbReference type="STRING" id="1921549.GCA_900128825_00289"/>
<evidence type="ECO:0000256" key="11">
    <source>
        <dbReference type="ARBA" id="ARBA00022777"/>
    </source>
</evidence>
<dbReference type="OrthoDB" id="9808460at2"/>
<feature type="binding site" evidence="14 15">
    <location>
        <begin position="19"/>
        <end position="21"/>
    </location>
    <ligand>
        <name>substrate</name>
    </ligand>
</feature>
<dbReference type="EC" id="2.7.2.3" evidence="6 14"/>
<evidence type="ECO:0000256" key="8">
    <source>
        <dbReference type="ARBA" id="ARBA00022490"/>
    </source>
</evidence>
<feature type="binding site" evidence="14">
    <location>
        <position position="113"/>
    </location>
    <ligand>
        <name>substrate</name>
    </ligand>
</feature>
<evidence type="ECO:0000256" key="14">
    <source>
        <dbReference type="HAMAP-Rule" id="MF_00145"/>
    </source>
</evidence>
<dbReference type="InterPro" id="IPR015911">
    <property type="entry name" value="Phosphoglycerate_kinase_CS"/>
</dbReference>
<dbReference type="Pfam" id="PF00162">
    <property type="entry name" value="PGK"/>
    <property type="match status" value="1"/>
</dbReference>
<feature type="binding site" evidence="14">
    <location>
        <position position="34"/>
    </location>
    <ligand>
        <name>substrate</name>
    </ligand>
</feature>
<evidence type="ECO:0000256" key="15">
    <source>
        <dbReference type="PIRSR" id="PIRSR000724-1"/>
    </source>
</evidence>
<dbReference type="InterPro" id="IPR001576">
    <property type="entry name" value="Phosphoglycerate_kinase"/>
</dbReference>
<dbReference type="HAMAP" id="MF_00145">
    <property type="entry name" value="Phosphoglyc_kinase"/>
    <property type="match status" value="1"/>
</dbReference>
<dbReference type="FunFam" id="3.40.50.1260:FF:000001">
    <property type="entry name" value="Phosphoglycerate kinase"/>
    <property type="match status" value="1"/>
</dbReference>
<comment type="caution">
    <text evidence="14">Lacks conserved residue(s) required for the propagation of feature annotation.</text>
</comment>
<evidence type="ECO:0000256" key="6">
    <source>
        <dbReference type="ARBA" id="ARBA00013061"/>
    </source>
</evidence>
<comment type="pathway">
    <text evidence="3 14">Carbohydrate degradation; glycolysis; pyruvate from D-glyceraldehyde 3-phosphate: step 2/5.</text>
</comment>
<comment type="subcellular location">
    <subcellularLocation>
        <location evidence="2 14">Cytoplasm</location>
    </subcellularLocation>
</comment>
<feature type="binding site" evidence="14 16">
    <location>
        <begin position="339"/>
        <end position="342"/>
    </location>
    <ligand>
        <name>ATP</name>
        <dbReference type="ChEBI" id="CHEBI:30616"/>
    </ligand>
</feature>
<name>A0A3B1DLZ9_9GAMM</name>
<feature type="binding site" evidence="15">
    <location>
        <position position="113"/>
    </location>
    <ligand>
        <name>(2R)-3-phosphoglycerate</name>
        <dbReference type="ChEBI" id="CHEBI:58272"/>
    </ligand>
</feature>
<evidence type="ECO:0000256" key="16">
    <source>
        <dbReference type="PIRSR" id="PIRSR000724-2"/>
    </source>
</evidence>
<evidence type="ECO:0000256" key="10">
    <source>
        <dbReference type="ARBA" id="ARBA00022741"/>
    </source>
</evidence>
<evidence type="ECO:0000256" key="17">
    <source>
        <dbReference type="RuleBase" id="RU000532"/>
    </source>
</evidence>
<accession>A0A3B1DLZ9</accession>
<dbReference type="PROSITE" id="PS00111">
    <property type="entry name" value="PGLYCERATE_KINASE"/>
    <property type="match status" value="1"/>
</dbReference>
<dbReference type="RefSeq" id="WP_158349156.1">
    <property type="nucleotide sequence ID" value="NZ_LR025085.1"/>
</dbReference>
<keyword evidence="8 14" id="KW-0963">Cytoplasm</keyword>
<dbReference type="PIRSF" id="PIRSF000724">
    <property type="entry name" value="Pgk"/>
    <property type="match status" value="1"/>
</dbReference>
<reference evidence="19" key="1">
    <citation type="submission" date="2018-09" db="EMBL/GenBank/DDBJ databases">
        <authorList>
            <person name="Manzano-Marin A."/>
            <person name="Manzano-Marin A."/>
        </authorList>
    </citation>
    <scope>NUCLEOTIDE SEQUENCE [LARGE SCALE GENOMIC DNA]</scope>
    <source>
        <strain evidence="19">BuCistrobi</strain>
    </source>
</reference>
<feature type="binding site" evidence="14 16">
    <location>
        <position position="313"/>
    </location>
    <ligand>
        <name>ATP</name>
        <dbReference type="ChEBI" id="CHEBI:30616"/>
    </ligand>
</feature>
<dbReference type="EMBL" id="LR025085">
    <property type="protein sequence ID" value="VAX76711.1"/>
    <property type="molecule type" value="Genomic_DNA"/>
</dbReference>
<dbReference type="GO" id="GO:0006096">
    <property type="term" value="P:glycolytic process"/>
    <property type="evidence" value="ECO:0007669"/>
    <property type="project" value="UniProtKB-UniRule"/>
</dbReference>
<comment type="catalytic activity">
    <reaction evidence="1 14 17">
        <text>(2R)-3-phosphoglycerate + ATP = (2R)-3-phospho-glyceroyl phosphate + ADP</text>
        <dbReference type="Rhea" id="RHEA:14801"/>
        <dbReference type="ChEBI" id="CHEBI:30616"/>
        <dbReference type="ChEBI" id="CHEBI:57604"/>
        <dbReference type="ChEBI" id="CHEBI:58272"/>
        <dbReference type="ChEBI" id="CHEBI:456216"/>
        <dbReference type="EC" id="2.7.2.3"/>
    </reaction>
</comment>
<dbReference type="GO" id="GO:0005829">
    <property type="term" value="C:cytosol"/>
    <property type="evidence" value="ECO:0007669"/>
    <property type="project" value="TreeGrafter"/>
</dbReference>
<feature type="binding site" evidence="14 15">
    <location>
        <begin position="57"/>
        <end position="60"/>
    </location>
    <ligand>
        <name>substrate</name>
    </ligand>
</feature>
<evidence type="ECO:0000256" key="4">
    <source>
        <dbReference type="ARBA" id="ARBA00008982"/>
    </source>
</evidence>
<evidence type="ECO:0000313" key="19">
    <source>
        <dbReference type="Proteomes" id="UP000271849"/>
    </source>
</evidence>
<evidence type="ECO:0000256" key="2">
    <source>
        <dbReference type="ARBA" id="ARBA00004496"/>
    </source>
</evidence>
<dbReference type="PRINTS" id="PR00477">
    <property type="entry name" value="PHGLYCKINASE"/>
</dbReference>
<keyword evidence="12 14" id="KW-0067">ATP-binding</keyword>
<evidence type="ECO:0000256" key="1">
    <source>
        <dbReference type="ARBA" id="ARBA00000642"/>
    </source>
</evidence>
<feature type="binding site" evidence="14">
    <location>
        <position position="146"/>
    </location>
    <ligand>
        <name>substrate</name>
    </ligand>
</feature>
<dbReference type="GO" id="GO:0043531">
    <property type="term" value="F:ADP binding"/>
    <property type="evidence" value="ECO:0007669"/>
    <property type="project" value="TreeGrafter"/>
</dbReference>
<sequence length="383" mass="43140">MLYMKDIDLNNKKVFIRLDFNVPIKGNEITSSERIDRSIPTIQLAIKKNAKIILASHLGRPKEGTYNKKYSLFPVYQYLKKKLPKINIIFCKDYFDNPIQIKSKQIIVLENVRFNIGETKNNITLSKKYADLCDIFIMDAFATAHRIESSTYGICDFVKTACMGPLLHSEIKILKKILYQPLRPMVTIVGGAKVSTKFQLLHSLLKITDTMLVGGGIANTFLSTRYSIGKSLHEKNFQKQAKKMLETKKISLPIDSRVKITDTVNSNPKIKSVSMIESNEEILDIGDQTIQKYKKIIKKAKTILWNGPLGVFELPNFRTGTAKIASYIANSSSFSIAGGGDTIAVIDLLNLKEKISYISTGGGAFLEFIEKQTLPIINRLNQF</sequence>
<proteinExistence type="inferred from homology"/>
<evidence type="ECO:0000256" key="12">
    <source>
        <dbReference type="ARBA" id="ARBA00022840"/>
    </source>
</evidence>
<dbReference type="FunFam" id="3.40.50.1260:FF:000002">
    <property type="entry name" value="Phosphoglycerate kinase"/>
    <property type="match status" value="1"/>
</dbReference>
<dbReference type="Proteomes" id="UP000271849">
    <property type="component" value="Chromosome"/>
</dbReference>
<dbReference type="Gene3D" id="3.40.50.1260">
    <property type="entry name" value="Phosphoglycerate kinase, N-terminal domain"/>
    <property type="match status" value="2"/>
</dbReference>
<dbReference type="InterPro" id="IPR015824">
    <property type="entry name" value="Phosphoglycerate_kinase_N"/>
</dbReference>
<dbReference type="AlphaFoldDB" id="A0A3B1DLZ9"/>
<dbReference type="SUPFAM" id="SSF53748">
    <property type="entry name" value="Phosphoglycerate kinase"/>
    <property type="match status" value="1"/>
</dbReference>
<evidence type="ECO:0000313" key="18">
    <source>
        <dbReference type="EMBL" id="VAX76711.1"/>
    </source>
</evidence>
<gene>
    <name evidence="14 18" type="primary">pgk</name>
    <name evidence="18" type="ORF">BUCINSTRO3249_0289</name>
</gene>
<feature type="binding site" evidence="15">
    <location>
        <position position="146"/>
    </location>
    <ligand>
        <name>(2R)-3-phosphoglycerate</name>
        <dbReference type="ChEBI" id="CHEBI:58272"/>
    </ligand>
</feature>
<protein>
    <recommendedName>
        <fullName evidence="7 14">Phosphoglycerate kinase</fullName>
        <ecNumber evidence="6 14">2.7.2.3</ecNumber>
    </recommendedName>
</protein>
<feature type="binding site" evidence="15">
    <location>
        <position position="34"/>
    </location>
    <ligand>
        <name>(2R)-3-phosphoglycerate</name>
        <dbReference type="ChEBI" id="CHEBI:58272"/>
    </ligand>
</feature>
<evidence type="ECO:0000256" key="3">
    <source>
        <dbReference type="ARBA" id="ARBA00004838"/>
    </source>
</evidence>
<dbReference type="GO" id="GO:0004618">
    <property type="term" value="F:phosphoglycerate kinase activity"/>
    <property type="evidence" value="ECO:0007669"/>
    <property type="project" value="UniProtKB-UniRule"/>
</dbReference>
<dbReference type="PANTHER" id="PTHR11406:SF23">
    <property type="entry name" value="PHOSPHOGLYCERATE KINASE 1, CHLOROPLASTIC-RELATED"/>
    <property type="match status" value="1"/>
</dbReference>
<comment type="subunit">
    <text evidence="5 14">Monomer.</text>
</comment>
<keyword evidence="11 14" id="KW-0418">Kinase</keyword>
<dbReference type="InterPro" id="IPR036043">
    <property type="entry name" value="Phosphoglycerate_kinase_sf"/>
</dbReference>
<evidence type="ECO:0000256" key="5">
    <source>
        <dbReference type="ARBA" id="ARBA00011245"/>
    </source>
</evidence>
<keyword evidence="13 14" id="KW-0324">Glycolysis</keyword>
<dbReference type="GO" id="GO:0005524">
    <property type="term" value="F:ATP binding"/>
    <property type="evidence" value="ECO:0007669"/>
    <property type="project" value="UniProtKB-KW"/>
</dbReference>
<evidence type="ECO:0000256" key="7">
    <source>
        <dbReference type="ARBA" id="ARBA00016471"/>
    </source>
</evidence>
<evidence type="ECO:0000256" key="13">
    <source>
        <dbReference type="ARBA" id="ARBA00023152"/>
    </source>
</evidence>